<dbReference type="PANTHER" id="PTHR10211">
    <property type="entry name" value="DEOXYRIBODIPYRIMIDINE PHOTOLYASE"/>
    <property type="match status" value="1"/>
</dbReference>
<dbReference type="RefSeq" id="WP_183495101.1">
    <property type="nucleotide sequence ID" value="NZ_JACIFF010000003.1"/>
</dbReference>
<dbReference type="AlphaFoldDB" id="A0A840E533"/>
<dbReference type="InterPro" id="IPR036134">
    <property type="entry name" value="Crypto/Photolyase_FAD-like_sf"/>
</dbReference>
<dbReference type="Gene3D" id="1.10.579.10">
    <property type="entry name" value="DNA Cyclobutane Dipyrimidine Photolyase, subunit A, domain 3"/>
    <property type="match status" value="1"/>
</dbReference>
<dbReference type="Proteomes" id="UP000576209">
    <property type="component" value="Unassembled WGS sequence"/>
</dbReference>
<gene>
    <name evidence="3" type="ORF">GGR28_001459</name>
</gene>
<dbReference type="GO" id="GO:0000719">
    <property type="term" value="P:photoreactive repair"/>
    <property type="evidence" value="ECO:0007669"/>
    <property type="project" value="TreeGrafter"/>
</dbReference>
<accession>A0A840E533</accession>
<name>A0A840E533_9BACT</name>
<dbReference type="InterPro" id="IPR036155">
    <property type="entry name" value="Crypto/Photolyase_N_sf"/>
</dbReference>
<evidence type="ECO:0000256" key="1">
    <source>
        <dbReference type="ARBA" id="ARBA00001932"/>
    </source>
</evidence>
<dbReference type="PROSITE" id="PS51645">
    <property type="entry name" value="PHR_CRY_ALPHA_BETA"/>
    <property type="match status" value="1"/>
</dbReference>
<dbReference type="Gene3D" id="3.40.50.620">
    <property type="entry name" value="HUPs"/>
    <property type="match status" value="1"/>
</dbReference>
<evidence type="ECO:0000313" key="4">
    <source>
        <dbReference type="Proteomes" id="UP000576209"/>
    </source>
</evidence>
<dbReference type="Pfam" id="PF00875">
    <property type="entry name" value="DNA_photolyase"/>
    <property type="match status" value="1"/>
</dbReference>
<keyword evidence="4" id="KW-1185">Reference proteome</keyword>
<evidence type="ECO:0000259" key="2">
    <source>
        <dbReference type="PROSITE" id="PS51645"/>
    </source>
</evidence>
<keyword evidence="3" id="KW-0456">Lyase</keyword>
<dbReference type="Gene3D" id="1.25.40.80">
    <property type="match status" value="1"/>
</dbReference>
<protein>
    <submittedName>
        <fullName evidence="3">Deoxyribodipyrimidine photo-lyase</fullName>
        <ecNumber evidence="3">4.1.99.3</ecNumber>
    </submittedName>
</protein>
<dbReference type="SUPFAM" id="SSF52425">
    <property type="entry name" value="Cryptochrome/photolyase, N-terminal domain"/>
    <property type="match status" value="1"/>
</dbReference>
<dbReference type="GO" id="GO:0003904">
    <property type="term" value="F:deoxyribodipyrimidine photo-lyase activity"/>
    <property type="evidence" value="ECO:0007669"/>
    <property type="project" value="UniProtKB-EC"/>
</dbReference>
<evidence type="ECO:0000313" key="3">
    <source>
        <dbReference type="EMBL" id="MBB4078842.1"/>
    </source>
</evidence>
<comment type="cofactor">
    <cofactor evidence="1">
        <name>(6R)-5,10-methylene-5,6,7,8-tetrahydrofolate</name>
        <dbReference type="ChEBI" id="CHEBI:15636"/>
    </cofactor>
</comment>
<dbReference type="InterPro" id="IPR006050">
    <property type="entry name" value="DNA_photolyase_N"/>
</dbReference>
<dbReference type="PANTHER" id="PTHR10211:SF0">
    <property type="entry name" value="DEOXYRIBODIPYRIMIDINE PHOTO-LYASE"/>
    <property type="match status" value="1"/>
</dbReference>
<dbReference type="EMBL" id="JACIFF010000003">
    <property type="protein sequence ID" value="MBB4078842.1"/>
    <property type="molecule type" value="Genomic_DNA"/>
</dbReference>
<organism evidence="3 4">
    <name type="scientific">Neolewinella aquimaris</name>
    <dbReference type="NCBI Taxonomy" id="1835722"/>
    <lineage>
        <taxon>Bacteria</taxon>
        <taxon>Pseudomonadati</taxon>
        <taxon>Bacteroidota</taxon>
        <taxon>Saprospiria</taxon>
        <taxon>Saprospirales</taxon>
        <taxon>Lewinellaceae</taxon>
        <taxon>Neolewinella</taxon>
    </lineage>
</organism>
<sequence>MTPQEILHLRTRPLTSHPIETEGKEYVLCWLMQALRAKENPVLDTAILLGNELGLPVVVVHALENRYPYASHRLHRFILEASLELGPDIEERGLRFVRWVRRSGESEVDVIAELAKRAAAVIADDVPTFVTRTYADALAERFDGAVWGVDACCAVPMNAFSEHLDTTKAFRAAHTKLRELHLHTDLQQHPEPPRFDGKLDLGDGGATDLTEAGLDELIADCGVDMTLPPIADFPGGRSVALERLNYAIREVIPRYKWTRNNPALPDSSTQISPWMHFGVLSPREVAAAVLKAEKEEGLHRAARYKYLDELLTWREYYHHRCRFVSDFNQWSGLPDWARETLEDHASDPRENVYSLEALIHGETNDETWNAAQKEFLAGGWMNNNLRMYWVKQIIRWRPDPREAFGVACYLNDRFSLDGRDASTYGGIRWGFGEARKGYREIEHYGWVAPKGDGALRKRDGMPEWLAERAGREVVRVSVPEIEEAVERYCRRSN</sequence>
<dbReference type="InterPro" id="IPR014729">
    <property type="entry name" value="Rossmann-like_a/b/a_fold"/>
</dbReference>
<dbReference type="SUPFAM" id="SSF48173">
    <property type="entry name" value="Cryptochrome/photolyase FAD-binding domain"/>
    <property type="match status" value="1"/>
</dbReference>
<dbReference type="InterPro" id="IPR052219">
    <property type="entry name" value="Photolyase_Class-2"/>
</dbReference>
<dbReference type="EC" id="4.1.99.3" evidence="3"/>
<feature type="domain" description="Photolyase/cryptochrome alpha/beta" evidence="2">
    <location>
        <begin position="25"/>
        <end position="157"/>
    </location>
</feature>
<comment type="caution">
    <text evidence="3">The sequence shown here is derived from an EMBL/GenBank/DDBJ whole genome shotgun (WGS) entry which is preliminary data.</text>
</comment>
<proteinExistence type="predicted"/>
<reference evidence="3 4" key="1">
    <citation type="submission" date="2020-08" db="EMBL/GenBank/DDBJ databases">
        <title>Genomic Encyclopedia of Type Strains, Phase IV (KMG-IV): sequencing the most valuable type-strain genomes for metagenomic binning, comparative biology and taxonomic classification.</title>
        <authorList>
            <person name="Goeker M."/>
        </authorList>
    </citation>
    <scope>NUCLEOTIDE SEQUENCE [LARGE SCALE GENOMIC DNA]</scope>
    <source>
        <strain evidence="3 4">DSM 105137</strain>
    </source>
</reference>